<dbReference type="HAMAP" id="MF_00036_B">
    <property type="entry name" value="Ala_tRNA_synth_B"/>
    <property type="match status" value="1"/>
</dbReference>
<evidence type="ECO:0000256" key="2">
    <source>
        <dbReference type="ARBA" id="ARBA00008226"/>
    </source>
</evidence>
<feature type="coiled-coil region" evidence="13">
    <location>
        <begin position="722"/>
        <end position="749"/>
    </location>
</feature>
<dbReference type="Gene3D" id="3.30.54.20">
    <property type="match status" value="1"/>
</dbReference>
<dbReference type="EMBL" id="FOIA01000026">
    <property type="protein sequence ID" value="SET43012.1"/>
    <property type="molecule type" value="Genomic_DNA"/>
</dbReference>
<feature type="binding site" evidence="12">
    <location>
        <position position="653"/>
    </location>
    <ligand>
        <name>Zn(2+)</name>
        <dbReference type="ChEBI" id="CHEBI:29105"/>
    </ligand>
</feature>
<comment type="function">
    <text evidence="12">Catalyzes the attachment of alanine to tRNA(Ala) in a two-step reaction: alanine is first activated by ATP to form Ala-AMP and then transferred to the acceptor end of tRNA(Ala). Also edits incorrectly charged Ser-tRNA(Ala) and Gly-tRNA(Ala) via its editing domain.</text>
</comment>
<dbReference type="PROSITE" id="PS50860">
    <property type="entry name" value="AA_TRNA_LIGASE_II_ALA"/>
    <property type="match status" value="1"/>
</dbReference>
<evidence type="ECO:0000256" key="3">
    <source>
        <dbReference type="ARBA" id="ARBA00022555"/>
    </source>
</evidence>
<dbReference type="GO" id="GO:0004813">
    <property type="term" value="F:alanine-tRNA ligase activity"/>
    <property type="evidence" value="ECO:0007669"/>
    <property type="project" value="UniProtKB-UniRule"/>
</dbReference>
<dbReference type="SUPFAM" id="SSF50447">
    <property type="entry name" value="Translation proteins"/>
    <property type="match status" value="1"/>
</dbReference>
<comment type="cofactor">
    <cofactor evidence="12">
        <name>Zn(2+)</name>
        <dbReference type="ChEBI" id="CHEBI:29105"/>
    </cofactor>
    <text evidence="12">Binds 1 zinc ion per subunit.</text>
</comment>
<protein>
    <recommendedName>
        <fullName evidence="12">Alanine--tRNA ligase</fullName>
        <ecNumber evidence="12">6.1.1.7</ecNumber>
    </recommendedName>
    <alternativeName>
        <fullName evidence="12">Alanyl-tRNA synthetase</fullName>
        <shortName evidence="12">AlaRS</shortName>
    </alternativeName>
</protein>
<dbReference type="FunFam" id="3.30.980.10:FF:000004">
    <property type="entry name" value="Alanine--tRNA ligase, cytoplasmic"/>
    <property type="match status" value="1"/>
</dbReference>
<organism evidence="15 16">
    <name type="scientific">Nitrosomonas marina</name>
    <dbReference type="NCBI Taxonomy" id="917"/>
    <lineage>
        <taxon>Bacteria</taxon>
        <taxon>Pseudomonadati</taxon>
        <taxon>Pseudomonadota</taxon>
        <taxon>Betaproteobacteria</taxon>
        <taxon>Nitrosomonadales</taxon>
        <taxon>Nitrosomonadaceae</taxon>
        <taxon>Nitrosomonas</taxon>
    </lineage>
</organism>
<evidence type="ECO:0000256" key="13">
    <source>
        <dbReference type="SAM" id="Coils"/>
    </source>
</evidence>
<dbReference type="GO" id="GO:0000049">
    <property type="term" value="F:tRNA binding"/>
    <property type="evidence" value="ECO:0007669"/>
    <property type="project" value="UniProtKB-KW"/>
</dbReference>
<dbReference type="EC" id="6.1.1.7" evidence="12"/>
<dbReference type="Proteomes" id="UP000199345">
    <property type="component" value="Unassembled WGS sequence"/>
</dbReference>
<evidence type="ECO:0000313" key="16">
    <source>
        <dbReference type="Proteomes" id="UP000199345"/>
    </source>
</evidence>
<keyword evidence="4 12" id="KW-0436">Ligase</keyword>
<dbReference type="FunFam" id="2.40.30.130:FF:000001">
    <property type="entry name" value="Alanine--tRNA ligase"/>
    <property type="match status" value="1"/>
</dbReference>
<comment type="similarity">
    <text evidence="2 12">Belongs to the class-II aminoacyl-tRNA synthetase family.</text>
</comment>
<keyword evidence="16" id="KW-1185">Reference proteome</keyword>
<comment type="subcellular location">
    <subcellularLocation>
        <location evidence="1 12">Cytoplasm</location>
    </subcellularLocation>
</comment>
<dbReference type="Pfam" id="PF07973">
    <property type="entry name" value="tRNA_SAD"/>
    <property type="match status" value="1"/>
</dbReference>
<dbReference type="PANTHER" id="PTHR11777:SF9">
    <property type="entry name" value="ALANINE--TRNA LIGASE, CYTOPLASMIC"/>
    <property type="match status" value="1"/>
</dbReference>
<dbReference type="InterPro" id="IPR003156">
    <property type="entry name" value="DHHA1_dom"/>
</dbReference>
<evidence type="ECO:0000259" key="14">
    <source>
        <dbReference type="PROSITE" id="PS50860"/>
    </source>
</evidence>
<dbReference type="GO" id="GO:0002161">
    <property type="term" value="F:aminoacyl-tRNA deacylase activity"/>
    <property type="evidence" value="ECO:0007669"/>
    <property type="project" value="TreeGrafter"/>
</dbReference>
<dbReference type="SMART" id="SM00863">
    <property type="entry name" value="tRNA_SAD"/>
    <property type="match status" value="1"/>
</dbReference>
<dbReference type="InterPro" id="IPR045864">
    <property type="entry name" value="aa-tRNA-synth_II/BPL/LPL"/>
</dbReference>
<keyword evidence="9 12" id="KW-0694">RNA-binding</keyword>
<dbReference type="NCBIfam" id="TIGR00344">
    <property type="entry name" value="alaS"/>
    <property type="match status" value="1"/>
</dbReference>
<dbReference type="Pfam" id="PF02272">
    <property type="entry name" value="DHHA1"/>
    <property type="match status" value="1"/>
</dbReference>
<evidence type="ECO:0000256" key="9">
    <source>
        <dbReference type="ARBA" id="ARBA00022884"/>
    </source>
</evidence>
<dbReference type="Gene3D" id="3.10.310.40">
    <property type="match status" value="1"/>
</dbReference>
<dbReference type="GO" id="GO:0045892">
    <property type="term" value="P:negative regulation of DNA-templated transcription"/>
    <property type="evidence" value="ECO:0007669"/>
    <property type="project" value="TreeGrafter"/>
</dbReference>
<dbReference type="Gene3D" id="6.10.250.550">
    <property type="match status" value="1"/>
</dbReference>
<dbReference type="InterPro" id="IPR012947">
    <property type="entry name" value="tRNA_SAD"/>
</dbReference>
<keyword evidence="5 12" id="KW-0479">Metal-binding</keyword>
<dbReference type="FunFam" id="3.10.310.40:FF:000001">
    <property type="entry name" value="Alanine--tRNA ligase"/>
    <property type="match status" value="1"/>
</dbReference>
<dbReference type="InterPro" id="IPR018165">
    <property type="entry name" value="Ala-tRNA-synth_IIc_core"/>
</dbReference>
<keyword evidence="7 12" id="KW-0862">Zinc</keyword>
<evidence type="ECO:0000256" key="10">
    <source>
        <dbReference type="ARBA" id="ARBA00022917"/>
    </source>
</evidence>
<dbReference type="InterPro" id="IPR018164">
    <property type="entry name" value="Ala-tRNA-synth_IIc_N"/>
</dbReference>
<evidence type="ECO:0000256" key="5">
    <source>
        <dbReference type="ARBA" id="ARBA00022723"/>
    </source>
</evidence>
<dbReference type="GO" id="GO:0008270">
    <property type="term" value="F:zinc ion binding"/>
    <property type="evidence" value="ECO:0007669"/>
    <property type="project" value="UniProtKB-UniRule"/>
</dbReference>
<name>A0A1I0EES0_9PROT</name>
<evidence type="ECO:0000313" key="15">
    <source>
        <dbReference type="EMBL" id="SET43012.1"/>
    </source>
</evidence>
<dbReference type="RefSeq" id="WP_090660102.1">
    <property type="nucleotide sequence ID" value="NZ_FOIA01000026.1"/>
</dbReference>
<keyword evidence="10 12" id="KW-0648">Protein biosynthesis</keyword>
<keyword evidence="8 12" id="KW-0067">ATP-binding</keyword>
<feature type="binding site" evidence="12">
    <location>
        <position position="657"/>
    </location>
    <ligand>
        <name>Zn(2+)</name>
        <dbReference type="ChEBI" id="CHEBI:29105"/>
    </ligand>
</feature>
<dbReference type="InterPro" id="IPR002318">
    <property type="entry name" value="Ala-tRNA-lgiase_IIc"/>
</dbReference>
<keyword evidence="13" id="KW-0175">Coiled coil</keyword>
<evidence type="ECO:0000256" key="6">
    <source>
        <dbReference type="ARBA" id="ARBA00022741"/>
    </source>
</evidence>
<dbReference type="AlphaFoldDB" id="A0A1I0EES0"/>
<dbReference type="SUPFAM" id="SSF101353">
    <property type="entry name" value="Putative anticodon-binding domain of alanyl-tRNA synthetase (AlaRS)"/>
    <property type="match status" value="1"/>
</dbReference>
<proteinExistence type="inferred from homology"/>
<dbReference type="FunFam" id="3.30.930.10:FF:000004">
    <property type="entry name" value="Alanine--tRNA ligase"/>
    <property type="match status" value="1"/>
</dbReference>
<dbReference type="PRINTS" id="PR00980">
    <property type="entry name" value="TRNASYNTHALA"/>
</dbReference>
<keyword evidence="11 12" id="KW-0030">Aminoacyl-tRNA synthetase</keyword>
<dbReference type="Gene3D" id="2.40.30.130">
    <property type="match status" value="1"/>
</dbReference>
<dbReference type="GO" id="GO:0006419">
    <property type="term" value="P:alanyl-tRNA aminoacylation"/>
    <property type="evidence" value="ECO:0007669"/>
    <property type="project" value="UniProtKB-UniRule"/>
</dbReference>
<dbReference type="SUPFAM" id="SSF55681">
    <property type="entry name" value="Class II aaRS and biotin synthetases"/>
    <property type="match status" value="1"/>
</dbReference>
<keyword evidence="6 12" id="KW-0547">Nucleotide-binding</keyword>
<dbReference type="CDD" id="cd00673">
    <property type="entry name" value="AlaRS_core"/>
    <property type="match status" value="1"/>
</dbReference>
<keyword evidence="3 12" id="KW-0820">tRNA-binding</keyword>
<evidence type="ECO:0000256" key="11">
    <source>
        <dbReference type="ARBA" id="ARBA00023146"/>
    </source>
</evidence>
<feature type="domain" description="Alanyl-transfer RNA synthetases family profile" evidence="14">
    <location>
        <begin position="1"/>
        <end position="696"/>
    </location>
</feature>
<keyword evidence="12" id="KW-0963">Cytoplasm</keyword>
<dbReference type="Pfam" id="PF01411">
    <property type="entry name" value="tRNA-synt_2c"/>
    <property type="match status" value="1"/>
</dbReference>
<dbReference type="GO" id="GO:0005829">
    <property type="term" value="C:cytosol"/>
    <property type="evidence" value="ECO:0007669"/>
    <property type="project" value="TreeGrafter"/>
</dbReference>
<comment type="catalytic activity">
    <reaction evidence="12">
        <text>tRNA(Ala) + L-alanine + ATP = L-alanyl-tRNA(Ala) + AMP + diphosphate</text>
        <dbReference type="Rhea" id="RHEA:12540"/>
        <dbReference type="Rhea" id="RHEA-COMP:9657"/>
        <dbReference type="Rhea" id="RHEA-COMP:9923"/>
        <dbReference type="ChEBI" id="CHEBI:30616"/>
        <dbReference type="ChEBI" id="CHEBI:33019"/>
        <dbReference type="ChEBI" id="CHEBI:57972"/>
        <dbReference type="ChEBI" id="CHEBI:78442"/>
        <dbReference type="ChEBI" id="CHEBI:78497"/>
        <dbReference type="ChEBI" id="CHEBI:456215"/>
        <dbReference type="EC" id="6.1.1.7"/>
    </reaction>
</comment>
<sequence length="865" mass="95371">MRSSEIRQKFLDFFKTHGHTIIASSPLVPANDPTLLFTNAGMVQFKDVFLGQDQRSYTRAASSQRCVRAGGKHNDLENVGYTARHHTFFEMLGNFSFGDYFKRNAIQFAWEFLTDTLKIPQEKLWITVYAEDDEAADIWLNEIGINPARFVRIDTMDNFWQMGDTGPCGPCSEIFYDHGPDVAGGPPGSAEAEGDRYIEIWNLVFMQFNRDSGGELHPLPKPSVDTGMGLERISAVMQQVHSNYDIDLFQDLIKAAARVTNTQNLEDNSLKVIADHIRACAFLITDGVIPGSEGRGYVLRRIIRRAIRHGYRLGQKKPFFYRLVTDLCSVMGEAYPELPAAKERVAGVLQQEEERFAETLEHGMQVLDNAISKKISVLDGETAFRLYDTFGFPLDLTADIARERGISIDNEGFERAMARQREQARAANKFTMNEGLTYSGNQTVFHGYNALQHEGKILAIYKEGTPVDFIEAGDEAVIVLDHTPFYAESGGQVGDSGKLLAGNGTFDVTNTQKIQANVFGHKGVLSSGRVVTGDKVLAEVDSLARVRTTRNHSATHLMHKALREVLGDHVQQKGSLVDHERTRFDFSHNEPLTEQQIRLVEKKVNEEILINTECQARIMAIGEAQKSGAMMLFGEKYGDEVRVLDIGSSRELCGGTHVKRTGDIGLFKIISESGVAAGVRRVEACTGDRALHYVETLEDDRRASAAMLKVPLHQGGAIPLAVHHLQQDKKALEKELSTLKTKLAGSQSNDLVSQAQDIKGVKVLTASLEGANAKSLRETLDRLKDKLETCIIVLATVEAEKIALIAGVSNNLTKQIKAGELVNFVARQVGGKGGGRPDMAQAGGTQPDGLPAALESVNGWIENKL</sequence>
<evidence type="ECO:0000256" key="7">
    <source>
        <dbReference type="ARBA" id="ARBA00022833"/>
    </source>
</evidence>
<feature type="binding site" evidence="12">
    <location>
        <position position="552"/>
    </location>
    <ligand>
        <name>Zn(2+)</name>
        <dbReference type="ChEBI" id="CHEBI:29105"/>
    </ligand>
</feature>
<dbReference type="InterPro" id="IPR023033">
    <property type="entry name" value="Ala_tRNA_ligase_euk/bac"/>
</dbReference>
<dbReference type="Gene3D" id="3.30.930.10">
    <property type="entry name" value="Bira Bifunctional Protein, Domain 2"/>
    <property type="match status" value="1"/>
</dbReference>
<dbReference type="FunFam" id="3.30.54.20:FF:000001">
    <property type="entry name" value="Alanine--tRNA ligase"/>
    <property type="match status" value="1"/>
</dbReference>
<evidence type="ECO:0000256" key="1">
    <source>
        <dbReference type="ARBA" id="ARBA00004496"/>
    </source>
</evidence>
<dbReference type="InterPro" id="IPR018163">
    <property type="entry name" value="Thr/Ala-tRNA-synth_IIc_edit"/>
</dbReference>
<dbReference type="GO" id="GO:0005524">
    <property type="term" value="F:ATP binding"/>
    <property type="evidence" value="ECO:0007669"/>
    <property type="project" value="UniProtKB-UniRule"/>
</dbReference>
<accession>A0A1I0EES0</accession>
<evidence type="ECO:0000256" key="12">
    <source>
        <dbReference type="HAMAP-Rule" id="MF_00036"/>
    </source>
</evidence>
<dbReference type="InterPro" id="IPR050058">
    <property type="entry name" value="Ala-tRNA_ligase"/>
</dbReference>
<evidence type="ECO:0000256" key="4">
    <source>
        <dbReference type="ARBA" id="ARBA00022598"/>
    </source>
</evidence>
<comment type="domain">
    <text evidence="12">Consists of three domains; the N-terminal catalytic domain, the editing domain and the C-terminal C-Ala domain. The editing domain removes incorrectly charged amino acids, while the C-Ala domain, along with tRNA(Ala), serves as a bridge to cooperatively bring together the editing and aminoacylation centers thus stimulating deacylation of misacylated tRNAs.</text>
</comment>
<feature type="binding site" evidence="12">
    <location>
        <position position="556"/>
    </location>
    <ligand>
        <name>Zn(2+)</name>
        <dbReference type="ChEBI" id="CHEBI:29105"/>
    </ligand>
</feature>
<gene>
    <name evidence="12" type="primary">alaS</name>
    <name evidence="15" type="ORF">SAMN05216326_12635</name>
</gene>
<dbReference type="InterPro" id="IPR018162">
    <property type="entry name" value="Ala-tRNA-ligase_IIc_anticod-bd"/>
</dbReference>
<dbReference type="SUPFAM" id="SSF55186">
    <property type="entry name" value="ThrRS/AlaRS common domain"/>
    <property type="match status" value="1"/>
</dbReference>
<reference evidence="16" key="1">
    <citation type="submission" date="2016-10" db="EMBL/GenBank/DDBJ databases">
        <authorList>
            <person name="Varghese N."/>
            <person name="Submissions S."/>
        </authorList>
    </citation>
    <scope>NUCLEOTIDE SEQUENCE [LARGE SCALE GENOMIC DNA]</scope>
    <source>
        <strain evidence="16">Nm71</strain>
    </source>
</reference>
<dbReference type="InterPro" id="IPR009000">
    <property type="entry name" value="Transl_B-barrel_sf"/>
</dbReference>
<dbReference type="Gene3D" id="3.30.980.10">
    <property type="entry name" value="Threonyl-trna Synthetase, Chain A, domain 2"/>
    <property type="match status" value="1"/>
</dbReference>
<dbReference type="PANTHER" id="PTHR11777">
    <property type="entry name" value="ALANYL-TRNA SYNTHETASE"/>
    <property type="match status" value="1"/>
</dbReference>
<dbReference type="OrthoDB" id="9803884at2"/>
<evidence type="ECO:0000256" key="8">
    <source>
        <dbReference type="ARBA" id="ARBA00022840"/>
    </source>
</evidence>